<dbReference type="AlphaFoldDB" id="A0A1H9UJ96"/>
<dbReference type="EMBL" id="FOGO01000008">
    <property type="protein sequence ID" value="SES09506.1"/>
    <property type="molecule type" value="Genomic_DNA"/>
</dbReference>
<protein>
    <submittedName>
        <fullName evidence="1">Uncharacterized protein</fullName>
    </submittedName>
</protein>
<dbReference type="OrthoDB" id="3483234at2"/>
<accession>A0A1H9UJ96</accession>
<gene>
    <name evidence="1" type="ORF">SAMN05421870_108268</name>
</gene>
<dbReference type="PROSITE" id="PS51257">
    <property type="entry name" value="PROKAR_LIPOPROTEIN"/>
    <property type="match status" value="1"/>
</dbReference>
<organism evidence="1 2">
    <name type="scientific">Streptomyces qinglanensis</name>
    <dbReference type="NCBI Taxonomy" id="943816"/>
    <lineage>
        <taxon>Bacteria</taxon>
        <taxon>Bacillati</taxon>
        <taxon>Actinomycetota</taxon>
        <taxon>Actinomycetes</taxon>
        <taxon>Kitasatosporales</taxon>
        <taxon>Streptomycetaceae</taxon>
        <taxon>Streptomyces</taxon>
    </lineage>
</organism>
<reference evidence="2" key="1">
    <citation type="submission" date="2016-10" db="EMBL/GenBank/DDBJ databases">
        <authorList>
            <person name="Varghese N."/>
            <person name="Submissions S."/>
        </authorList>
    </citation>
    <scope>NUCLEOTIDE SEQUENCE [LARGE SCALE GENOMIC DNA]</scope>
    <source>
        <strain evidence="2">CGMCC 4.6825</strain>
    </source>
</reference>
<keyword evidence="2" id="KW-1185">Reference proteome</keyword>
<proteinExistence type="predicted"/>
<sequence>MRRAAAAPTVTGGSCTVQGVGARCSGTVSRGLRLDGSCRGRAMTGRAVLGDGGRSLALDWDNGRPDHFSRALPR</sequence>
<evidence type="ECO:0000313" key="1">
    <source>
        <dbReference type="EMBL" id="SES09506.1"/>
    </source>
</evidence>
<dbReference type="Proteomes" id="UP000182841">
    <property type="component" value="Unassembled WGS sequence"/>
</dbReference>
<dbReference type="RefSeq" id="WP_075001537.1">
    <property type="nucleotide sequence ID" value="NZ_FOGO01000008.1"/>
</dbReference>
<name>A0A1H9UJ96_9ACTN</name>
<evidence type="ECO:0000313" key="2">
    <source>
        <dbReference type="Proteomes" id="UP000182841"/>
    </source>
</evidence>